<dbReference type="InterPro" id="IPR037185">
    <property type="entry name" value="EmrE-like"/>
</dbReference>
<proteinExistence type="inferred from homology"/>
<evidence type="ECO:0000313" key="9">
    <source>
        <dbReference type="Proteomes" id="UP000290602"/>
    </source>
</evidence>
<dbReference type="SUPFAM" id="SSF103481">
    <property type="entry name" value="Multidrug resistance efflux transporter EmrE"/>
    <property type="match status" value="2"/>
</dbReference>
<dbReference type="InterPro" id="IPR050638">
    <property type="entry name" value="AA-Vitamin_Transporters"/>
</dbReference>
<feature type="domain" description="EamA" evidence="7">
    <location>
        <begin position="151"/>
        <end position="288"/>
    </location>
</feature>
<evidence type="ECO:0000256" key="1">
    <source>
        <dbReference type="ARBA" id="ARBA00004651"/>
    </source>
</evidence>
<keyword evidence="3" id="KW-1003">Cell membrane</keyword>
<evidence type="ECO:0000256" key="2">
    <source>
        <dbReference type="ARBA" id="ARBA00007362"/>
    </source>
</evidence>
<dbReference type="GO" id="GO:0005886">
    <property type="term" value="C:plasma membrane"/>
    <property type="evidence" value="ECO:0007669"/>
    <property type="project" value="UniProtKB-SubCell"/>
</dbReference>
<name>A0A4Q0VJ25_9LACO</name>
<dbReference type="InterPro" id="IPR000620">
    <property type="entry name" value="EamA_dom"/>
</dbReference>
<sequence>MKTNRILGSVDLVLAAAIWGGMFVVVKSVVAEILPIQLVWLRYVVGAVVLLALALLRRIQWHWDWRNLGLIGLVGIIGDTISIVAQETGTWLSSAQLGSVVTTATPAFMILFSWPLLKQRPHWYHWLSLALASSGVLAIVGHQVTGKHIALGVICLLIAALTWALMSALVQLIGSEYDGLQVTLLATVVAIICLTPVIGYQHQVLQTIHWGSPHIFLSIFYLGAISTALAFFLWNQGLRRFDSPASGIFFLIQPVVGSILGWLFLQEPISSGFFGGLFLILLSVLVTSRFG</sequence>
<comment type="caution">
    <text evidence="8">The sequence shown here is derived from an EMBL/GenBank/DDBJ whole genome shotgun (WGS) entry which is preliminary data.</text>
</comment>
<dbReference type="RefSeq" id="WP_129031423.1">
    <property type="nucleotide sequence ID" value="NZ_CP059603.1"/>
</dbReference>
<dbReference type="Pfam" id="PF00892">
    <property type="entry name" value="EamA"/>
    <property type="match status" value="2"/>
</dbReference>
<keyword evidence="5" id="KW-1133">Transmembrane helix</keyword>
<evidence type="ECO:0000313" key="8">
    <source>
        <dbReference type="EMBL" id="RXI79533.1"/>
    </source>
</evidence>
<keyword evidence="6" id="KW-0472">Membrane</keyword>
<dbReference type="AlphaFoldDB" id="A0A4Q0VJ25"/>
<dbReference type="PANTHER" id="PTHR32322:SF18">
    <property type="entry name" value="S-ADENOSYLMETHIONINE_S-ADENOSYLHOMOCYSTEINE TRANSPORTER"/>
    <property type="match status" value="1"/>
</dbReference>
<evidence type="ECO:0000256" key="4">
    <source>
        <dbReference type="ARBA" id="ARBA00022692"/>
    </source>
</evidence>
<evidence type="ECO:0000256" key="5">
    <source>
        <dbReference type="ARBA" id="ARBA00022989"/>
    </source>
</evidence>
<reference evidence="8 9" key="1">
    <citation type="submission" date="2018-08" db="EMBL/GenBank/DDBJ databases">
        <title>Lactobacillus suantsai sp. nov., isolated from traditional fermented suan-tsai in Taiwan.</title>
        <authorList>
            <person name="Huang C.-H."/>
        </authorList>
    </citation>
    <scope>NUCLEOTIDE SEQUENCE [LARGE SCALE GENOMIC DNA]</scope>
    <source>
        <strain evidence="8 9">BCRC 12945</strain>
    </source>
</reference>
<comment type="subcellular location">
    <subcellularLocation>
        <location evidence="1">Cell membrane</location>
        <topology evidence="1">Multi-pass membrane protein</topology>
    </subcellularLocation>
</comment>
<accession>A0A4Q0VJ25</accession>
<gene>
    <name evidence="8" type="ORF">DXH47_02070</name>
</gene>
<keyword evidence="4" id="KW-0812">Transmembrane</keyword>
<dbReference type="PANTHER" id="PTHR32322">
    <property type="entry name" value="INNER MEMBRANE TRANSPORTER"/>
    <property type="match status" value="1"/>
</dbReference>
<comment type="similarity">
    <text evidence="2">Belongs to the EamA transporter family.</text>
</comment>
<feature type="domain" description="EamA" evidence="7">
    <location>
        <begin position="12"/>
        <end position="140"/>
    </location>
</feature>
<evidence type="ECO:0000256" key="6">
    <source>
        <dbReference type="ARBA" id="ARBA00023136"/>
    </source>
</evidence>
<evidence type="ECO:0000259" key="7">
    <source>
        <dbReference type="Pfam" id="PF00892"/>
    </source>
</evidence>
<dbReference type="EMBL" id="QXIL01000003">
    <property type="protein sequence ID" value="RXI79533.1"/>
    <property type="molecule type" value="Genomic_DNA"/>
</dbReference>
<organism evidence="8 9">
    <name type="scientific">Levilactobacillus suantsaii</name>
    <dbReference type="NCBI Taxonomy" id="2292255"/>
    <lineage>
        <taxon>Bacteria</taxon>
        <taxon>Bacillati</taxon>
        <taxon>Bacillota</taxon>
        <taxon>Bacilli</taxon>
        <taxon>Lactobacillales</taxon>
        <taxon>Lactobacillaceae</taxon>
        <taxon>Levilactobacillus</taxon>
    </lineage>
</organism>
<dbReference type="OrthoDB" id="34284at2"/>
<evidence type="ECO:0000256" key="3">
    <source>
        <dbReference type="ARBA" id="ARBA00022475"/>
    </source>
</evidence>
<protein>
    <submittedName>
        <fullName evidence="8">DMT family transporter</fullName>
    </submittedName>
</protein>
<dbReference type="Proteomes" id="UP000290602">
    <property type="component" value="Unassembled WGS sequence"/>
</dbReference>
<keyword evidence="9" id="KW-1185">Reference proteome</keyword>